<keyword evidence="4" id="KW-1185">Reference proteome</keyword>
<name>A0A8H7R2U1_9FUNG</name>
<feature type="compositionally biased region" description="Basic and acidic residues" evidence="1">
    <location>
        <begin position="189"/>
        <end position="209"/>
    </location>
</feature>
<proteinExistence type="predicted"/>
<reference evidence="3" key="1">
    <citation type="submission" date="2020-12" db="EMBL/GenBank/DDBJ databases">
        <title>Metabolic potential, ecology and presence of endohyphal bacteria is reflected in genomic diversity of Mucoromycotina.</title>
        <authorList>
            <person name="Muszewska A."/>
            <person name="Okrasinska A."/>
            <person name="Steczkiewicz K."/>
            <person name="Drgas O."/>
            <person name="Orlowska M."/>
            <person name="Perlinska-Lenart U."/>
            <person name="Aleksandrzak-Piekarczyk T."/>
            <person name="Szatraj K."/>
            <person name="Zielenkiewicz U."/>
            <person name="Pilsyk S."/>
            <person name="Malc E."/>
            <person name="Mieczkowski P."/>
            <person name="Kruszewska J.S."/>
            <person name="Biernat P."/>
            <person name="Pawlowska J."/>
        </authorList>
    </citation>
    <scope>NUCLEOTIDE SEQUENCE</scope>
    <source>
        <strain evidence="3">CBS 226.32</strain>
    </source>
</reference>
<feature type="domain" description="UspA" evidence="2">
    <location>
        <begin position="48"/>
        <end position="188"/>
    </location>
</feature>
<dbReference type="InterPro" id="IPR014729">
    <property type="entry name" value="Rossmann-like_a/b/a_fold"/>
</dbReference>
<dbReference type="PANTHER" id="PTHR47815">
    <property type="entry name" value="UNIVERSAL STRESS PROTEIN A FAMILY PROTEIN C25B2.10"/>
    <property type="match status" value="1"/>
</dbReference>
<gene>
    <name evidence="3" type="ORF">INT46_007550</name>
</gene>
<sequence length="284" mass="31856">MATIPVLKQTENYVRGVSFDTMTDQDQPDYSFTLRGKTQGYQRTRRSRTFLVATDLANYSDYALDWAIENVIDDGDELIVLRVLTVDMSENRPNLKSMLRHEELESKERASVVMNKIMASGNQNLKISAVIEFVIGKVQETIQNMISVYQPSMLIVGTRGMSELKGMFMNSISKYCLQHSPIPVVVVRPEDKVKKQQQKKAEKKAEKKAAAKKANRLSGMFRISSHSSISSMNSKGSDSSDSSSDEEDVTSVEKKVQRLSVFDKIGRRSRSSSPARPPATTSKK</sequence>
<dbReference type="InterPro" id="IPR006015">
    <property type="entry name" value="Universal_stress_UspA"/>
</dbReference>
<dbReference type="Pfam" id="PF00582">
    <property type="entry name" value="Usp"/>
    <property type="match status" value="1"/>
</dbReference>
<dbReference type="CDD" id="cd23659">
    <property type="entry name" value="USP_At3g01520-like"/>
    <property type="match status" value="1"/>
</dbReference>
<dbReference type="AlphaFoldDB" id="A0A8H7R2U1"/>
<protein>
    <recommendedName>
        <fullName evidence="2">UspA domain-containing protein</fullName>
    </recommendedName>
</protein>
<evidence type="ECO:0000313" key="4">
    <source>
        <dbReference type="Proteomes" id="UP000650833"/>
    </source>
</evidence>
<evidence type="ECO:0000259" key="2">
    <source>
        <dbReference type="Pfam" id="PF00582"/>
    </source>
</evidence>
<evidence type="ECO:0000313" key="3">
    <source>
        <dbReference type="EMBL" id="KAG2202870.1"/>
    </source>
</evidence>
<dbReference type="InterPro" id="IPR006016">
    <property type="entry name" value="UspA"/>
</dbReference>
<feature type="compositionally biased region" description="Low complexity" evidence="1">
    <location>
        <begin position="224"/>
        <end position="242"/>
    </location>
</feature>
<dbReference type="Proteomes" id="UP000650833">
    <property type="component" value="Unassembled WGS sequence"/>
</dbReference>
<dbReference type="OrthoDB" id="843225at2759"/>
<dbReference type="EMBL" id="JAEPRC010000245">
    <property type="protein sequence ID" value="KAG2202870.1"/>
    <property type="molecule type" value="Genomic_DNA"/>
</dbReference>
<organism evidence="3 4">
    <name type="scientific">Mucor plumbeus</name>
    <dbReference type="NCBI Taxonomy" id="97098"/>
    <lineage>
        <taxon>Eukaryota</taxon>
        <taxon>Fungi</taxon>
        <taxon>Fungi incertae sedis</taxon>
        <taxon>Mucoromycota</taxon>
        <taxon>Mucoromycotina</taxon>
        <taxon>Mucoromycetes</taxon>
        <taxon>Mucorales</taxon>
        <taxon>Mucorineae</taxon>
        <taxon>Mucoraceae</taxon>
        <taxon>Mucor</taxon>
    </lineage>
</organism>
<accession>A0A8H7R2U1</accession>
<comment type="caution">
    <text evidence="3">The sequence shown here is derived from an EMBL/GenBank/DDBJ whole genome shotgun (WGS) entry which is preliminary data.</text>
</comment>
<feature type="region of interest" description="Disordered" evidence="1">
    <location>
        <begin position="189"/>
        <end position="284"/>
    </location>
</feature>
<dbReference type="SUPFAM" id="SSF52402">
    <property type="entry name" value="Adenine nucleotide alpha hydrolases-like"/>
    <property type="match status" value="1"/>
</dbReference>
<dbReference type="PANTHER" id="PTHR47815:SF1">
    <property type="entry name" value="UNIVERSAL STRESS PROTEIN A FAMILY PROTEIN C25B2.10"/>
    <property type="match status" value="1"/>
</dbReference>
<evidence type="ECO:0000256" key="1">
    <source>
        <dbReference type="SAM" id="MobiDB-lite"/>
    </source>
</evidence>
<feature type="compositionally biased region" description="Low complexity" evidence="1">
    <location>
        <begin position="271"/>
        <end position="284"/>
    </location>
</feature>
<dbReference type="PRINTS" id="PR01438">
    <property type="entry name" value="UNVRSLSTRESS"/>
</dbReference>
<dbReference type="Gene3D" id="3.40.50.620">
    <property type="entry name" value="HUPs"/>
    <property type="match status" value="1"/>
</dbReference>